<accession>A9B8P3</accession>
<keyword evidence="8" id="KW-0067">ATP-binding</keyword>
<evidence type="ECO:0000256" key="6">
    <source>
        <dbReference type="ARBA" id="ARBA00022801"/>
    </source>
</evidence>
<dbReference type="NCBIfam" id="TIGR01596">
    <property type="entry name" value="cas3_HD"/>
    <property type="match status" value="1"/>
</dbReference>
<dbReference type="EMBL" id="CP000876">
    <property type="protein sequence ID" value="ABX07707.1"/>
    <property type="molecule type" value="Genomic_DNA"/>
</dbReference>
<evidence type="ECO:0000313" key="13">
    <source>
        <dbReference type="EMBL" id="ABX07707.1"/>
    </source>
</evidence>
<evidence type="ECO:0000259" key="11">
    <source>
        <dbReference type="PROSITE" id="PS51192"/>
    </source>
</evidence>
<keyword evidence="7" id="KW-0347">Helicase</keyword>
<dbReference type="GO" id="GO:0005524">
    <property type="term" value="F:ATP binding"/>
    <property type="evidence" value="ECO:0007669"/>
    <property type="project" value="UniProtKB-KW"/>
</dbReference>
<dbReference type="SUPFAM" id="SSF52540">
    <property type="entry name" value="P-loop containing nucleoside triphosphate hydrolases"/>
    <property type="match status" value="1"/>
</dbReference>
<feature type="domain" description="HD Cas3-type" evidence="12">
    <location>
        <begin position="23"/>
        <end position="240"/>
    </location>
</feature>
<dbReference type="SUPFAM" id="SSF109604">
    <property type="entry name" value="HD-domain/PDEase-like"/>
    <property type="match status" value="1"/>
</dbReference>
<dbReference type="InterPro" id="IPR054712">
    <property type="entry name" value="Cas3-like_dom"/>
</dbReference>
<comment type="similarity">
    <text evidence="1">In the N-terminal section; belongs to the CRISPR-associated nuclease Cas3-HD family.</text>
</comment>
<dbReference type="InParanoid" id="A9B8P3"/>
<dbReference type="InterPro" id="IPR050079">
    <property type="entry name" value="DEAD_box_RNA_helicase"/>
</dbReference>
<keyword evidence="13" id="KW-0614">Plasmid</keyword>
<dbReference type="GO" id="GO:0003724">
    <property type="term" value="F:RNA helicase activity"/>
    <property type="evidence" value="ECO:0007669"/>
    <property type="project" value="TreeGrafter"/>
</dbReference>
<dbReference type="GO" id="GO:0046872">
    <property type="term" value="F:metal ion binding"/>
    <property type="evidence" value="ECO:0007669"/>
    <property type="project" value="UniProtKB-KW"/>
</dbReference>
<proteinExistence type="inferred from homology"/>
<evidence type="ECO:0000256" key="1">
    <source>
        <dbReference type="ARBA" id="ARBA00006847"/>
    </source>
</evidence>
<evidence type="ECO:0000256" key="5">
    <source>
        <dbReference type="ARBA" id="ARBA00022741"/>
    </source>
</evidence>
<dbReference type="KEGG" id="hau:Haur_5079"/>
<dbReference type="InterPro" id="IPR006483">
    <property type="entry name" value="CRISPR-assoc_Cas3_HD"/>
</dbReference>
<dbReference type="GO" id="GO:0051607">
    <property type="term" value="P:defense response to virus"/>
    <property type="evidence" value="ECO:0007669"/>
    <property type="project" value="UniProtKB-KW"/>
</dbReference>
<organism evidence="13 14">
    <name type="scientific">Herpetosiphon aurantiacus (strain ATCC 23779 / DSM 785 / 114-95)</name>
    <dbReference type="NCBI Taxonomy" id="316274"/>
    <lineage>
        <taxon>Bacteria</taxon>
        <taxon>Bacillati</taxon>
        <taxon>Chloroflexota</taxon>
        <taxon>Chloroflexia</taxon>
        <taxon>Herpetosiphonales</taxon>
        <taxon>Herpetosiphonaceae</taxon>
        <taxon>Herpetosiphon</taxon>
    </lineage>
</organism>
<keyword evidence="9" id="KW-0051">Antiviral defense</keyword>
<dbReference type="HOGENOM" id="CLU_009347_1_0_0"/>
<dbReference type="GO" id="GO:0003676">
    <property type="term" value="F:nucleic acid binding"/>
    <property type="evidence" value="ECO:0007669"/>
    <property type="project" value="InterPro"/>
</dbReference>
<dbReference type="InterPro" id="IPR011545">
    <property type="entry name" value="DEAD/DEAH_box_helicase_dom"/>
</dbReference>
<protein>
    <submittedName>
        <fullName evidence="13">CRISPR-associated helicase Cas3</fullName>
    </submittedName>
</protein>
<evidence type="ECO:0000256" key="10">
    <source>
        <dbReference type="ARBA" id="ARBA00038437"/>
    </source>
</evidence>
<dbReference type="PROSITE" id="PS51643">
    <property type="entry name" value="HD_CAS3"/>
    <property type="match status" value="1"/>
</dbReference>
<dbReference type="InterPro" id="IPR006474">
    <property type="entry name" value="Helicase_Cas3_CRISPR-ass_core"/>
</dbReference>
<dbReference type="InterPro" id="IPR038257">
    <property type="entry name" value="CRISPR-assoc_Cas3_HD_sf"/>
</dbReference>
<dbReference type="PROSITE" id="PS51192">
    <property type="entry name" value="HELICASE_ATP_BIND_1"/>
    <property type="match status" value="1"/>
</dbReference>
<evidence type="ECO:0000256" key="4">
    <source>
        <dbReference type="ARBA" id="ARBA00022723"/>
    </source>
</evidence>
<evidence type="ECO:0000256" key="2">
    <source>
        <dbReference type="ARBA" id="ARBA00009046"/>
    </source>
</evidence>
<evidence type="ECO:0000313" key="14">
    <source>
        <dbReference type="Proteomes" id="UP000000787"/>
    </source>
</evidence>
<evidence type="ECO:0000256" key="3">
    <source>
        <dbReference type="ARBA" id="ARBA00022722"/>
    </source>
</evidence>
<dbReference type="PANTHER" id="PTHR47959:SF16">
    <property type="entry name" value="CRISPR-ASSOCIATED NUCLEASE_HELICASE CAS3-RELATED"/>
    <property type="match status" value="1"/>
</dbReference>
<comment type="similarity">
    <text evidence="2">In the central section; belongs to the CRISPR-associated helicase Cas3 family.</text>
</comment>
<dbReference type="Pfam" id="PF00270">
    <property type="entry name" value="DEAD"/>
    <property type="match status" value="1"/>
</dbReference>
<dbReference type="Pfam" id="PF18019">
    <property type="entry name" value="Cas3_HD"/>
    <property type="match status" value="1"/>
</dbReference>
<dbReference type="CDD" id="cd09641">
    <property type="entry name" value="Cas3''_I"/>
    <property type="match status" value="1"/>
</dbReference>
<gene>
    <name evidence="13" type="ordered locus">Haur_5079</name>
</gene>
<comment type="similarity">
    <text evidence="10">Belongs to the DEAD box helicase family.</text>
</comment>
<evidence type="ECO:0000256" key="8">
    <source>
        <dbReference type="ARBA" id="ARBA00022840"/>
    </source>
</evidence>
<sequence>MRDGFVEPDFLMAILAKSADRSEHNIPETLARHTWLVVTKVAELAKIRPDLTVVANTADLWHLLYWGCFLHDFGKATGGFQQQLQGVSWNGHRHEVISLVFLDWIAANFPKHQQAWLSAAIASHHRDRGIIQEKYVVDSVLAEAWSTFDLTHVPLMWRWLTEYANQWIGLLGLDAVGVRPLQFPNADQAIQHVQTDACSRIRYWLCQYYRLKQVFDDQPAHAPVPLLILLRGLTTTADHMASAHLAAIPQPIQENWQALAKRILNADQQPYSHQQQSADAHNTSCLLIAPTGSGKTEAALYWALGEGEQPVPRIFYALPFQASMNAMFDRLRQPAKGFGEQAVGLQHGRALQVLYLRLLESENGLDSRTAAEGERWERNINSLHARPLKVFSPYQMLKALFQIKGFEAILSDYAQARFIFDEIHAYEPQRLALIICLINYLSEHFAATFFVMSATFPTIIREHLANALGRHQVIHASASLFQAFARHQLQLLDGELISASSIEHIVNDFKAGKQVLVCANTVRRSQTILALLRDAGVAESDLLLIHSRFTMKDRSALEQRVVQRCQLGLDQPEPFILITTQVIEVSLNIDLDTLYSDPAPLEALLQRFGRVNRSRKKGIVPVHVFREPRDGQGVYGRSKDPKQQGRIVQVTLSELEKHNGEIIDESMIDQWLDTIYADAILAKQWQDEYQKIYDNAQWIAHNLRPFESDKTTEDQFDELFDNVDVIPQSLVQTYLDLLNNHEYVESSRYFVGISKQKYAQFKQNGLILALEDAALKHPRWIINLPYSSESGLSFEQTTTDDDWS</sequence>
<dbReference type="AlphaFoldDB" id="A9B8P3"/>
<keyword evidence="6" id="KW-0378">Hydrolase</keyword>
<dbReference type="PANTHER" id="PTHR47959">
    <property type="entry name" value="ATP-DEPENDENT RNA HELICASE RHLE-RELATED"/>
    <property type="match status" value="1"/>
</dbReference>
<dbReference type="NCBIfam" id="TIGR01587">
    <property type="entry name" value="cas3_core"/>
    <property type="match status" value="1"/>
</dbReference>
<dbReference type="GO" id="GO:0005829">
    <property type="term" value="C:cytosol"/>
    <property type="evidence" value="ECO:0007669"/>
    <property type="project" value="TreeGrafter"/>
</dbReference>
<dbReference type="GO" id="GO:0016787">
    <property type="term" value="F:hydrolase activity"/>
    <property type="evidence" value="ECO:0007669"/>
    <property type="project" value="UniProtKB-KW"/>
</dbReference>
<keyword evidence="14" id="KW-1185">Reference proteome</keyword>
<dbReference type="SMART" id="SM00487">
    <property type="entry name" value="DEXDc"/>
    <property type="match status" value="1"/>
</dbReference>
<reference evidence="13 14" key="1">
    <citation type="journal article" date="2011" name="Stand. Genomic Sci.">
        <title>Complete genome sequence of the filamentous gliding predatory bacterium Herpetosiphon aurantiacus type strain (114-95(T)).</title>
        <authorList>
            <person name="Kiss H."/>
            <person name="Nett M."/>
            <person name="Domin N."/>
            <person name="Martin K."/>
            <person name="Maresca J.A."/>
            <person name="Copeland A."/>
            <person name="Lapidus A."/>
            <person name="Lucas S."/>
            <person name="Berry K.W."/>
            <person name="Glavina Del Rio T."/>
            <person name="Dalin E."/>
            <person name="Tice H."/>
            <person name="Pitluck S."/>
            <person name="Richardson P."/>
            <person name="Bruce D."/>
            <person name="Goodwin L."/>
            <person name="Han C."/>
            <person name="Detter J.C."/>
            <person name="Schmutz J."/>
            <person name="Brettin T."/>
            <person name="Land M."/>
            <person name="Hauser L."/>
            <person name="Kyrpides N.C."/>
            <person name="Ivanova N."/>
            <person name="Goker M."/>
            <person name="Woyke T."/>
            <person name="Klenk H.P."/>
            <person name="Bryant D.A."/>
        </authorList>
    </citation>
    <scope>NUCLEOTIDE SEQUENCE [LARGE SCALE GENOMIC DNA]</scope>
    <source>
        <strain evidence="14">ATCC 23779 / DSM 785 / 114-95</strain>
        <plasmid evidence="13">pHAU01</plasmid>
    </source>
</reference>
<dbReference type="Pfam" id="PF22590">
    <property type="entry name" value="Cas3-like_C_2"/>
    <property type="match status" value="1"/>
</dbReference>
<name>A9B8P3_HERA2</name>
<dbReference type="BioCyc" id="HAUR316274:GHYA-5141-MONOMER"/>
<evidence type="ECO:0000256" key="9">
    <source>
        <dbReference type="ARBA" id="ARBA00023118"/>
    </source>
</evidence>
<dbReference type="InterPro" id="IPR027417">
    <property type="entry name" value="P-loop_NTPase"/>
</dbReference>
<keyword evidence="3" id="KW-0540">Nuclease</keyword>
<geneLocation type="plasmid" evidence="13 14">
    <name>pHAU01</name>
</geneLocation>
<evidence type="ECO:0000256" key="7">
    <source>
        <dbReference type="ARBA" id="ARBA00022806"/>
    </source>
</evidence>
<dbReference type="Gene3D" id="1.10.3210.30">
    <property type="match status" value="1"/>
</dbReference>
<dbReference type="Proteomes" id="UP000000787">
    <property type="component" value="Plasmid pHAU01"/>
</dbReference>
<dbReference type="InterPro" id="IPR014001">
    <property type="entry name" value="Helicase_ATP-bd"/>
</dbReference>
<dbReference type="SMART" id="SM00490">
    <property type="entry name" value="HELICc"/>
    <property type="match status" value="1"/>
</dbReference>
<keyword evidence="5" id="KW-0547">Nucleotide-binding</keyword>
<evidence type="ECO:0000259" key="12">
    <source>
        <dbReference type="PROSITE" id="PS51643"/>
    </source>
</evidence>
<keyword evidence="4" id="KW-0479">Metal-binding</keyword>
<dbReference type="InterPro" id="IPR001650">
    <property type="entry name" value="Helicase_C-like"/>
</dbReference>
<dbReference type="GO" id="GO:0004518">
    <property type="term" value="F:nuclease activity"/>
    <property type="evidence" value="ECO:0007669"/>
    <property type="project" value="UniProtKB-KW"/>
</dbReference>
<feature type="domain" description="Helicase ATP-binding" evidence="11">
    <location>
        <begin position="276"/>
        <end position="474"/>
    </location>
</feature>
<dbReference type="Gene3D" id="3.40.50.300">
    <property type="entry name" value="P-loop containing nucleotide triphosphate hydrolases"/>
    <property type="match status" value="2"/>
</dbReference>